<evidence type="ECO:0000256" key="2">
    <source>
        <dbReference type="SAM" id="SignalP"/>
    </source>
</evidence>
<keyword evidence="1" id="KW-1133">Transmembrane helix</keyword>
<reference evidence="3 4" key="1">
    <citation type="submission" date="2024-04" db="EMBL/GenBank/DDBJ databases">
        <title>Tritrichomonas musculus Genome.</title>
        <authorList>
            <person name="Alves-Ferreira E."/>
            <person name="Grigg M."/>
            <person name="Lorenzi H."/>
            <person name="Galac M."/>
        </authorList>
    </citation>
    <scope>NUCLEOTIDE SEQUENCE [LARGE SCALE GENOMIC DNA]</scope>
    <source>
        <strain evidence="3 4">EAF2021</strain>
    </source>
</reference>
<keyword evidence="1" id="KW-0472">Membrane</keyword>
<feature type="transmembrane region" description="Helical" evidence="1">
    <location>
        <begin position="1577"/>
        <end position="1598"/>
    </location>
</feature>
<feature type="signal peptide" evidence="2">
    <location>
        <begin position="1"/>
        <end position="18"/>
    </location>
</feature>
<evidence type="ECO:0000256" key="1">
    <source>
        <dbReference type="SAM" id="Phobius"/>
    </source>
</evidence>
<keyword evidence="4" id="KW-1185">Reference proteome</keyword>
<feature type="chain" id="PRO_5047168137" evidence="2">
    <location>
        <begin position="19"/>
        <end position="1624"/>
    </location>
</feature>
<accession>A0ABR2JQA4</accession>
<evidence type="ECO:0000313" key="4">
    <source>
        <dbReference type="Proteomes" id="UP001470230"/>
    </source>
</evidence>
<sequence length="1624" mass="187804">MFLFFLFSFLINSDLLLSINDITLNLDSDSDNLYLFLKNDFFEFRDNLNDDSSIYYRSNYTINDDCLKIALNSHKNINYNLFIIYLISNQIHFNAMIKNLNQNVSHLNVTFLNEMCEGQDIVFMNLYVDNHDFISFSNLNPRINIKVIDSFDNQIIHQILPIHQRNNLIVCYEGIDCLIKYNFSINSKQNYLSSINEQNFEDVINHYITTSDFKYLRIFFSKDESQKIDFSFIPFKCIEKVDIFGHSQNNPQAIKIKIDNDKYKYKEEIENKITTKNIILDLIEEKSNVGSLILEDKNTEKTPIKTISSMIDKVIHEINPDFTKYQNITLSMDFEGLNINDSEKVTYIAYKPDKENIFLFDNLTDTNYDNTIFIKPDEKLTFIVLNTIYIRFENCGPMTVQFSDWENNSIVQDIMINLYSNNQSDLNIISSKNKKIKYRHYDLSGSLFSQYPTAFVFCLKSAPCDIHEYDDLDPIKIPIDGDVKEISKNIEDQLDEITKVSIHDLIILLNEESKDAQFDFSFMKGDDLQSIKFINYDDNVNLNIINFPKTQNNEWQIINCTIKSSSPESSSPEMYIIKELISNNSWITGNVDILSGTFIKNVDLSNNDINFQVSSKSFHFEENEYKYKGNYKIILKLKNDPNSLNKIIFTQVENSPCNVNLTIEAVDEDSTEIPVSFEINKNFKDPAHIYIEVPSNEKIIIDKIPEKIDFIVFNNELKHDIHQIRPSESSSNMIICYQSFQCADLLDQDDFKIDDDSTFISTKDSNNYEQIINSIKEMKSTYNYLRLIFFDNDDIIHFTLNDVSCETFRQVQLCGDKKVQITLEDDSEIDKFDSLTVYHVSFKKNSIPYHFKNLIVIDTSPVFHKLSEYVKNVHIMKAFIHCKNDYPTDGLQNVKNIDHTTYELFPNFNNNTYVLSMEGNQILADSNFEEGNGNPAISPIKDKFDLVVHAPPDNINNTLYIHRLDNIFDEISITFENLTDNISIIYDCKSDEIDKPFTYIFNAENMDLLQTSNGTCNNFSTYKNATEVFPTPKPSSTPKPTPTCQFSLSLFFSLSSMFSSSSIFSISDKFSKSYEFSETYEFSESSLFSESSRFSDSLKFSGSSEFSRSIQFTFTNYFSETCQFSETAQFSHSSLFSYSNLFSDSNQFSKSNQFSNSLQFSETYQFSSTQDFSISSIFSVSSPFSPSDFFPTKPFTKTSEFTETSIFSKSSVFSMTSMFTYSNLFTPSFPFQTDFGNNNFDKDFVSLNFTNSVFNMTSHGFINEKNEEESLTNYIAHSINISFSGNINITESENFTYSKNLYFSACNEGSLIRLDRNLLNSVIGVMTKNYPTIILENEQYQLNIMNYERGYSTINIKYDKEGKDVDLSFKEVNNSNGYLSLNIDPKIRSISFNSLFMSRISSLEAKRNKRLSNINNMLLLEDDEEEETLEIIIKECINISQRSQVILSKIKLIGELNIIDDSYLIFKKGIIFSDESKINFIFKNLKDKRKQPILKFESILDSTPNKIILLFDDKSNLDDISNFILIEASNFKTCYSWLDNIEYIKDDKYEIKSSCEYVKSGTVQLIIKTNKKPRTGMIIGIIVGCIVGIALIITIIIISIKISRRKKFDDLPIETNETEISVSL</sequence>
<name>A0ABR2JQA4_9EUKA</name>
<organism evidence="3 4">
    <name type="scientific">Tritrichomonas musculus</name>
    <dbReference type="NCBI Taxonomy" id="1915356"/>
    <lineage>
        <taxon>Eukaryota</taxon>
        <taxon>Metamonada</taxon>
        <taxon>Parabasalia</taxon>
        <taxon>Tritrichomonadida</taxon>
        <taxon>Tritrichomonadidae</taxon>
        <taxon>Tritrichomonas</taxon>
    </lineage>
</organism>
<protein>
    <submittedName>
        <fullName evidence="3">Uncharacterized protein</fullName>
    </submittedName>
</protein>
<gene>
    <name evidence="3" type="ORF">M9Y10_003797</name>
</gene>
<keyword evidence="2" id="KW-0732">Signal</keyword>
<dbReference type="Proteomes" id="UP001470230">
    <property type="component" value="Unassembled WGS sequence"/>
</dbReference>
<dbReference type="EMBL" id="JAPFFF010000010">
    <property type="protein sequence ID" value="KAK8881069.1"/>
    <property type="molecule type" value="Genomic_DNA"/>
</dbReference>
<keyword evidence="1" id="KW-0812">Transmembrane</keyword>
<evidence type="ECO:0000313" key="3">
    <source>
        <dbReference type="EMBL" id="KAK8881069.1"/>
    </source>
</evidence>
<proteinExistence type="predicted"/>
<comment type="caution">
    <text evidence="3">The sequence shown here is derived from an EMBL/GenBank/DDBJ whole genome shotgun (WGS) entry which is preliminary data.</text>
</comment>